<dbReference type="EMBL" id="JAGJCB010000003">
    <property type="protein sequence ID" value="MBP0903235.1"/>
    <property type="molecule type" value="Genomic_DNA"/>
</dbReference>
<name>A0ABS4BT44_9FLAO</name>
<keyword evidence="2" id="KW-1185">Reference proteome</keyword>
<reference evidence="1 2" key="1">
    <citation type="submission" date="2021-04" db="EMBL/GenBank/DDBJ databases">
        <title>Mariniflexile gromovii gen. nov., sp. nov., a gliding bacterium isolated from the sea urchin Strongylocentrotus intermedius.</title>
        <authorList>
            <person name="Ko S."/>
            <person name="Le V."/>
            <person name="Ahn C.-Y."/>
            <person name="Oh H.-M."/>
        </authorList>
    </citation>
    <scope>NUCLEOTIDE SEQUENCE [LARGE SCALE GENOMIC DNA]</scope>
    <source>
        <strain evidence="1 2">KCTC 12570</strain>
    </source>
</reference>
<dbReference type="Pfam" id="PF02810">
    <property type="entry name" value="SEC-C"/>
    <property type="match status" value="1"/>
</dbReference>
<organism evidence="1 2">
    <name type="scientific">Mariniflexile gromovii</name>
    <dbReference type="NCBI Taxonomy" id="362523"/>
    <lineage>
        <taxon>Bacteria</taxon>
        <taxon>Pseudomonadati</taxon>
        <taxon>Bacteroidota</taxon>
        <taxon>Flavobacteriia</taxon>
        <taxon>Flavobacteriales</taxon>
        <taxon>Flavobacteriaceae</taxon>
        <taxon>Mariniflexile</taxon>
    </lineage>
</organism>
<evidence type="ECO:0000313" key="2">
    <source>
        <dbReference type="Proteomes" id="UP000670776"/>
    </source>
</evidence>
<gene>
    <name evidence="1" type="ORF">J8H85_05295</name>
</gene>
<dbReference type="InterPro" id="IPR004027">
    <property type="entry name" value="SEC_C_motif"/>
</dbReference>
<accession>A0ABS4BT44</accession>
<sequence length="400" mass="46816">MNFLETKYSLDKDWLLTNKNFSLEDAKNLYINLKSIINFKLNVKDFGDNFIELYTFNFNNYIFKKNPNFIKILDSLSFKENEVLNQNFNGIGDLNQFKIRPVIKTDNSYIIPLPYTVSEAIYDSPFYWMIDDKKYRNKAQKNRGDIAENIVAKLLSRKIDSKFIHSEVEVKEVKATTVTDIDICVVKDNKMLIFQVKSKRLSQLSKNGDIATFEKDFKLAVRDAHEQAILPYELILSNKCYFQYKDSGKKLELPEVNEIYSACLVLDSYPAITAHTRLFFHKEKITPIAMSIFDLEIIMEYSQGFDTLFDYFKKRTQNSKYFIADSELGFFGGYLRTKLEKRPDSDIVAFDADFAQRFDLDYYKPLMEKYEIKFPETIKNIGRNDYCFCGSGIKLKKCCG</sequence>
<evidence type="ECO:0000313" key="1">
    <source>
        <dbReference type="EMBL" id="MBP0903235.1"/>
    </source>
</evidence>
<dbReference type="SUPFAM" id="SSF103642">
    <property type="entry name" value="Sec-C motif"/>
    <property type="match status" value="1"/>
</dbReference>
<dbReference type="RefSeq" id="WP_209653341.1">
    <property type="nucleotide sequence ID" value="NZ_JAGJCB010000003.1"/>
</dbReference>
<dbReference type="Gene3D" id="3.10.450.50">
    <property type="match status" value="1"/>
</dbReference>
<protein>
    <submittedName>
        <fullName evidence="1">SEC-C domain-containing protein</fullName>
    </submittedName>
</protein>
<comment type="caution">
    <text evidence="1">The sequence shown here is derived from an EMBL/GenBank/DDBJ whole genome shotgun (WGS) entry which is preliminary data.</text>
</comment>
<proteinExistence type="predicted"/>
<dbReference type="Proteomes" id="UP000670776">
    <property type="component" value="Unassembled WGS sequence"/>
</dbReference>